<dbReference type="InterPro" id="IPR001958">
    <property type="entry name" value="Tet-R_TetA/multi-R_MdtG-like"/>
</dbReference>
<evidence type="ECO:0000256" key="1">
    <source>
        <dbReference type="ARBA" id="ARBA00004651"/>
    </source>
</evidence>
<evidence type="ECO:0000256" key="6">
    <source>
        <dbReference type="ARBA" id="ARBA00023136"/>
    </source>
</evidence>
<feature type="transmembrane region" description="Helical" evidence="7">
    <location>
        <begin position="15"/>
        <end position="41"/>
    </location>
</feature>
<dbReference type="EMBL" id="JACHEX010000002">
    <property type="protein sequence ID" value="MBB6062658.1"/>
    <property type="molecule type" value="Genomic_DNA"/>
</dbReference>
<dbReference type="PANTHER" id="PTHR43266:SF9">
    <property type="entry name" value="PERMEASE, MAJOR FACILITATOR SUPERFAMILY-RELATED"/>
    <property type="match status" value="1"/>
</dbReference>
<proteinExistence type="predicted"/>
<feature type="domain" description="Major facilitator superfamily (MFS) profile" evidence="8">
    <location>
        <begin position="14"/>
        <end position="417"/>
    </location>
</feature>
<feature type="transmembrane region" description="Helical" evidence="7">
    <location>
        <begin position="47"/>
        <end position="68"/>
    </location>
</feature>
<dbReference type="Gene3D" id="1.20.1250.20">
    <property type="entry name" value="MFS general substrate transporter like domains"/>
    <property type="match status" value="1"/>
</dbReference>
<evidence type="ECO:0000313" key="9">
    <source>
        <dbReference type="EMBL" id="MBB6062658.1"/>
    </source>
</evidence>
<dbReference type="InterPro" id="IPR011701">
    <property type="entry name" value="MFS"/>
</dbReference>
<reference evidence="9 10" key="1">
    <citation type="submission" date="2020-08" db="EMBL/GenBank/DDBJ databases">
        <title>Genomic Encyclopedia of Type Strains, Phase IV (KMG-IV): sequencing the most valuable type-strain genomes for metagenomic binning, comparative biology and taxonomic classification.</title>
        <authorList>
            <person name="Goeker M."/>
        </authorList>
    </citation>
    <scope>NUCLEOTIDE SEQUENCE [LARGE SCALE GENOMIC DNA]</scope>
    <source>
        <strain evidence="9 10">DSM 13481</strain>
    </source>
</reference>
<keyword evidence="5 7" id="KW-1133">Transmembrane helix</keyword>
<dbReference type="CDD" id="cd06173">
    <property type="entry name" value="MFS_MefA_like"/>
    <property type="match status" value="1"/>
</dbReference>
<dbReference type="PANTHER" id="PTHR43266">
    <property type="entry name" value="MACROLIDE-EFFLUX PROTEIN"/>
    <property type="match status" value="1"/>
</dbReference>
<evidence type="ECO:0000256" key="7">
    <source>
        <dbReference type="SAM" id="Phobius"/>
    </source>
</evidence>
<sequence>MRRTDSTNKLFTKNFLLYIVGRLVSLIGSGIQMIAIPLYILDVTGSGAAMGIFTLLSILPRLLVAPFAGVLGDRFNRKNIMVFTDFIRGFLILFLALLSYTNSLSILILFIIQAFVAMFDGFFGAATTAMIPDIVSEDKLRSANSVLGSVNSFSMIIGPILGGIIYGIFGIFAVFLINGTSFVLSAISEMFILYNVKFSKKSKLSVSSFFSEFKEGLTFIFKNEGLKYLFTFAMITNFLMSPLFQVVEPYVLRQIVKMSAQQYGFVQTFFTIGMLAGNVFLMSLLKNAKNKTLMISGISIQSLAIFAFTILIFPNVLVKFSIWKFFWLTSIIYFIVGAFNTLVNIPISTNLQLMTPSEIRSRVFSTLEIFSQIMVPLGAVIYGFLIDVVAAHILFLVVNFLALAISIIFFVIAPQQVYEPKAGGDFDAAS</sequence>
<keyword evidence="6 7" id="KW-0472">Membrane</keyword>
<evidence type="ECO:0000256" key="4">
    <source>
        <dbReference type="ARBA" id="ARBA00022692"/>
    </source>
</evidence>
<feature type="transmembrane region" description="Helical" evidence="7">
    <location>
        <begin position="363"/>
        <end position="385"/>
    </location>
</feature>
<dbReference type="RefSeq" id="WP_184619300.1">
    <property type="nucleotide sequence ID" value="NZ_JACHEX010000002.1"/>
</dbReference>
<keyword evidence="10" id="KW-1185">Reference proteome</keyword>
<accession>A0A841GSN2</accession>
<feature type="transmembrane region" description="Helical" evidence="7">
    <location>
        <begin position="391"/>
        <end position="413"/>
    </location>
</feature>
<gene>
    <name evidence="9" type="ORF">HNP65_001096</name>
</gene>
<keyword evidence="3" id="KW-1003">Cell membrane</keyword>
<dbReference type="InterPro" id="IPR020846">
    <property type="entry name" value="MFS_dom"/>
</dbReference>
<dbReference type="InterPro" id="IPR036259">
    <property type="entry name" value="MFS_trans_sf"/>
</dbReference>
<feature type="transmembrane region" description="Helical" evidence="7">
    <location>
        <begin position="264"/>
        <end position="285"/>
    </location>
</feature>
<evidence type="ECO:0000313" key="10">
    <source>
        <dbReference type="Proteomes" id="UP000555828"/>
    </source>
</evidence>
<comment type="subcellular location">
    <subcellularLocation>
        <location evidence="1">Cell membrane</location>
        <topology evidence="1">Multi-pass membrane protein</topology>
    </subcellularLocation>
</comment>
<organism evidence="9 10">
    <name type="scientific">Thermosipho japonicus</name>
    <dbReference type="NCBI Taxonomy" id="90323"/>
    <lineage>
        <taxon>Bacteria</taxon>
        <taxon>Thermotogati</taxon>
        <taxon>Thermotogota</taxon>
        <taxon>Thermotogae</taxon>
        <taxon>Thermotogales</taxon>
        <taxon>Fervidobacteriaceae</taxon>
        <taxon>Thermosipho</taxon>
    </lineage>
</organism>
<dbReference type="SUPFAM" id="SSF103473">
    <property type="entry name" value="MFS general substrate transporter"/>
    <property type="match status" value="1"/>
</dbReference>
<evidence type="ECO:0000256" key="5">
    <source>
        <dbReference type="ARBA" id="ARBA00022989"/>
    </source>
</evidence>
<dbReference type="Pfam" id="PF07690">
    <property type="entry name" value="MFS_1"/>
    <property type="match status" value="1"/>
</dbReference>
<name>A0A841GSN2_9BACT</name>
<evidence type="ECO:0000259" key="8">
    <source>
        <dbReference type="PROSITE" id="PS50850"/>
    </source>
</evidence>
<keyword evidence="4 7" id="KW-0812">Transmembrane</keyword>
<dbReference type="PRINTS" id="PR01035">
    <property type="entry name" value="TCRTETA"/>
</dbReference>
<evidence type="ECO:0000256" key="2">
    <source>
        <dbReference type="ARBA" id="ARBA00022448"/>
    </source>
</evidence>
<comment type="caution">
    <text evidence="9">The sequence shown here is derived from an EMBL/GenBank/DDBJ whole genome shotgun (WGS) entry which is preliminary data.</text>
</comment>
<evidence type="ECO:0000256" key="3">
    <source>
        <dbReference type="ARBA" id="ARBA00022475"/>
    </source>
</evidence>
<protein>
    <submittedName>
        <fullName evidence="9">MFS family permease</fullName>
    </submittedName>
</protein>
<feature type="transmembrane region" description="Helical" evidence="7">
    <location>
        <begin position="325"/>
        <end position="343"/>
    </location>
</feature>
<dbReference type="Proteomes" id="UP000555828">
    <property type="component" value="Unassembled WGS sequence"/>
</dbReference>
<feature type="transmembrane region" description="Helical" evidence="7">
    <location>
        <begin position="292"/>
        <end position="313"/>
    </location>
</feature>
<dbReference type="GO" id="GO:0022857">
    <property type="term" value="F:transmembrane transporter activity"/>
    <property type="evidence" value="ECO:0007669"/>
    <property type="project" value="InterPro"/>
</dbReference>
<feature type="transmembrane region" description="Helical" evidence="7">
    <location>
        <begin position="226"/>
        <end position="244"/>
    </location>
</feature>
<dbReference type="AlphaFoldDB" id="A0A841GSN2"/>
<dbReference type="PROSITE" id="PS50850">
    <property type="entry name" value="MFS"/>
    <property type="match status" value="1"/>
</dbReference>
<keyword evidence="2" id="KW-0813">Transport</keyword>
<dbReference type="GO" id="GO:0005886">
    <property type="term" value="C:plasma membrane"/>
    <property type="evidence" value="ECO:0007669"/>
    <property type="project" value="UniProtKB-SubCell"/>
</dbReference>